<dbReference type="RefSeq" id="WP_281421721.1">
    <property type="nucleotide sequence ID" value="NZ_JACIHU010000008.1"/>
</dbReference>
<sequence>MLRRRDGDKAEAARMVSAKYATEKNAGSARHYEELAETLEQQND</sequence>
<dbReference type="Proteomes" id="UP000557344">
    <property type="component" value="Unassembled WGS sequence"/>
</dbReference>
<evidence type="ECO:0000313" key="1">
    <source>
        <dbReference type="EMBL" id="MBB4481186.1"/>
    </source>
</evidence>
<evidence type="ECO:0000313" key="4">
    <source>
        <dbReference type="Proteomes" id="UP000557344"/>
    </source>
</evidence>
<organism evidence="2 3">
    <name type="scientific">Rhizobium etli</name>
    <dbReference type="NCBI Taxonomy" id="29449"/>
    <lineage>
        <taxon>Bacteria</taxon>
        <taxon>Pseudomonadati</taxon>
        <taxon>Pseudomonadota</taxon>
        <taxon>Alphaproteobacteria</taxon>
        <taxon>Hyphomicrobiales</taxon>
        <taxon>Rhizobiaceae</taxon>
        <taxon>Rhizobium/Agrobacterium group</taxon>
        <taxon>Rhizobium</taxon>
    </lineage>
</organism>
<accession>A0A7W7EG29</accession>
<dbReference type="AlphaFoldDB" id="A0A7W7EG29"/>
<protein>
    <submittedName>
        <fullName evidence="2">Uncharacterized protein</fullName>
    </submittedName>
</protein>
<dbReference type="EMBL" id="JACIHU010000008">
    <property type="protein sequence ID" value="MBB4481186.1"/>
    <property type="molecule type" value="Genomic_DNA"/>
</dbReference>
<gene>
    <name evidence="1" type="ORF">GGE46_003782</name>
    <name evidence="2" type="ORF">GGE57_003963</name>
</gene>
<dbReference type="EMBL" id="JACIID010000008">
    <property type="protein sequence ID" value="MBB4537199.1"/>
    <property type="molecule type" value="Genomic_DNA"/>
</dbReference>
<name>A0A7W7EG29_RHIET</name>
<evidence type="ECO:0000313" key="2">
    <source>
        <dbReference type="EMBL" id="MBB4537199.1"/>
    </source>
</evidence>
<comment type="caution">
    <text evidence="2">The sequence shown here is derived from an EMBL/GenBank/DDBJ whole genome shotgun (WGS) entry which is preliminary data.</text>
</comment>
<dbReference type="Proteomes" id="UP000523431">
    <property type="component" value="Unassembled WGS sequence"/>
</dbReference>
<evidence type="ECO:0000313" key="3">
    <source>
        <dbReference type="Proteomes" id="UP000523431"/>
    </source>
</evidence>
<reference evidence="3 4" key="1">
    <citation type="submission" date="2020-08" db="EMBL/GenBank/DDBJ databases">
        <title>Genomic Encyclopedia of Type Strains, Phase IV (KMG-V): Genome sequencing to study the core and pangenomes of soil and plant-associated prokaryotes.</title>
        <authorList>
            <person name="Whitman W."/>
        </authorList>
    </citation>
    <scope>NUCLEOTIDE SEQUENCE [LARGE SCALE GENOMIC DNA]</scope>
    <source>
        <strain evidence="1 4">SEMIA 471</strain>
        <strain evidence="2 3">SEMIA 489</strain>
    </source>
</reference>
<proteinExistence type="predicted"/>